<dbReference type="InterPro" id="IPR011990">
    <property type="entry name" value="TPR-like_helical_dom_sf"/>
</dbReference>
<dbReference type="SUPFAM" id="SSF48452">
    <property type="entry name" value="TPR-like"/>
    <property type="match status" value="1"/>
</dbReference>
<dbReference type="SUPFAM" id="SSF52200">
    <property type="entry name" value="Toll/Interleukin receptor TIR domain"/>
    <property type="match status" value="1"/>
</dbReference>
<dbReference type="EMBL" id="AVCJ01000050">
    <property type="protein sequence ID" value="KFL35690.1"/>
    <property type="molecule type" value="Genomic_DNA"/>
</dbReference>
<dbReference type="InterPro" id="IPR035897">
    <property type="entry name" value="Toll_tir_struct_dom_sf"/>
</dbReference>
<name>A0A087MFN7_9GAMM</name>
<feature type="repeat" description="TPR" evidence="1">
    <location>
        <begin position="271"/>
        <end position="304"/>
    </location>
</feature>
<dbReference type="RefSeq" id="WP_051924654.1">
    <property type="nucleotide sequence ID" value="NZ_AVCJ01000050.1"/>
</dbReference>
<dbReference type="Gene3D" id="1.25.40.10">
    <property type="entry name" value="Tetratricopeptide repeat domain"/>
    <property type="match status" value="2"/>
</dbReference>
<dbReference type="OrthoDB" id="7308181at2"/>
<evidence type="ECO:0000256" key="1">
    <source>
        <dbReference type="PROSITE-ProRule" id="PRU00339"/>
    </source>
</evidence>
<dbReference type="STRING" id="1121014.N788_08105"/>
<gene>
    <name evidence="4" type="ORF">N788_08105</name>
</gene>
<keyword evidence="5" id="KW-1185">Reference proteome</keyword>
<reference evidence="4 5" key="2">
    <citation type="journal article" date="2015" name="Stand. Genomic Sci.">
        <title>High quality draft genomic sequence of Arenimonas donghaensis DSM 18148(T).</title>
        <authorList>
            <person name="Chen F."/>
            <person name="Wang H."/>
            <person name="Cao Y."/>
            <person name="Li X."/>
            <person name="Wang G."/>
        </authorList>
    </citation>
    <scope>NUCLEOTIDE SEQUENCE [LARGE SCALE GENOMIC DNA]</scope>
    <source>
        <strain evidence="4 5">HO3-R19</strain>
    </source>
</reference>
<dbReference type="SMART" id="SM00028">
    <property type="entry name" value="TPR"/>
    <property type="match status" value="3"/>
</dbReference>
<dbReference type="Gene3D" id="3.40.50.10140">
    <property type="entry name" value="Toll/interleukin-1 receptor homology (TIR) domain"/>
    <property type="match status" value="1"/>
</dbReference>
<protein>
    <recommendedName>
        <fullName evidence="3">TIR domain-containing protein</fullName>
    </recommendedName>
</protein>
<evidence type="ECO:0000259" key="3">
    <source>
        <dbReference type="Pfam" id="PF13676"/>
    </source>
</evidence>
<dbReference type="Pfam" id="PF13676">
    <property type="entry name" value="TIR_2"/>
    <property type="match status" value="1"/>
</dbReference>
<feature type="domain" description="TIR" evidence="3">
    <location>
        <begin position="10"/>
        <end position="115"/>
    </location>
</feature>
<reference evidence="5" key="1">
    <citation type="submission" date="2013-08" db="EMBL/GenBank/DDBJ databases">
        <title>Genome sequencing of Arenimonas donghaensis.</title>
        <authorList>
            <person name="Chen F."/>
            <person name="Wang G."/>
        </authorList>
    </citation>
    <scope>NUCLEOTIDE SEQUENCE [LARGE SCALE GENOMIC DNA]</scope>
    <source>
        <strain evidence="5">HO3-R19</strain>
    </source>
</reference>
<dbReference type="PROSITE" id="PS50005">
    <property type="entry name" value="TPR"/>
    <property type="match status" value="2"/>
</dbReference>
<keyword evidence="2" id="KW-0812">Transmembrane</keyword>
<dbReference type="Proteomes" id="UP000029085">
    <property type="component" value="Unassembled WGS sequence"/>
</dbReference>
<evidence type="ECO:0000313" key="5">
    <source>
        <dbReference type="Proteomes" id="UP000029085"/>
    </source>
</evidence>
<dbReference type="InterPro" id="IPR000157">
    <property type="entry name" value="TIR_dom"/>
</dbReference>
<comment type="caution">
    <text evidence="4">The sequence shown here is derived from an EMBL/GenBank/DDBJ whole genome shotgun (WGS) entry which is preliminary data.</text>
</comment>
<evidence type="ECO:0000256" key="2">
    <source>
        <dbReference type="SAM" id="Phobius"/>
    </source>
</evidence>
<evidence type="ECO:0000313" key="4">
    <source>
        <dbReference type="EMBL" id="KFL35690.1"/>
    </source>
</evidence>
<dbReference type="InterPro" id="IPR019734">
    <property type="entry name" value="TPR_rpt"/>
</dbReference>
<dbReference type="PATRIC" id="fig|1121014.3.peg.2523"/>
<organism evidence="4 5">
    <name type="scientific">Arenimonas donghaensis DSM 18148 = HO3-R19</name>
    <dbReference type="NCBI Taxonomy" id="1121014"/>
    <lineage>
        <taxon>Bacteria</taxon>
        <taxon>Pseudomonadati</taxon>
        <taxon>Pseudomonadota</taxon>
        <taxon>Gammaproteobacteria</taxon>
        <taxon>Lysobacterales</taxon>
        <taxon>Lysobacteraceae</taxon>
        <taxon>Arenimonas</taxon>
    </lineage>
</organism>
<dbReference type="AlphaFoldDB" id="A0A087MFN7"/>
<keyword evidence="2" id="KW-0472">Membrane</keyword>
<feature type="repeat" description="TPR" evidence="1">
    <location>
        <begin position="469"/>
        <end position="502"/>
    </location>
</feature>
<proteinExistence type="predicted"/>
<dbReference type="GO" id="GO:0007165">
    <property type="term" value="P:signal transduction"/>
    <property type="evidence" value="ECO:0007669"/>
    <property type="project" value="InterPro"/>
</dbReference>
<keyword evidence="1" id="KW-0802">TPR repeat</keyword>
<keyword evidence="2" id="KW-1133">Transmembrane helix</keyword>
<accession>A0A087MFN7</accession>
<feature type="transmembrane region" description="Helical" evidence="2">
    <location>
        <begin position="184"/>
        <end position="207"/>
    </location>
</feature>
<sequence length="705" mass="76531">MTPARRYRAFISYSHADEPAARWLQRALEGYRPPATLRASRPELPARLYPVFRDRDELASAHDLSDSIRHAMDDSDALVVVCSPASAGSRWVNEEIRHFRRSGRGHRIFCYLVAGQPDPGSADCAFPPALLRDDDGTPLHEPLAADATATGDGQRNAMLKIAAGLLDVGVDELKRRDAQRQARFWASIAALSLVVAAVTVGLAVYAFKSRQESELRRLQAEALVGFMLGDLRQKLEPIGRLELLDSVGDEVMGYFGTLGERGTPGEMLSRAVAFKQVGDVRFNQGKLEAALESFEQALAQARQLHESEPGNNDYLFELGQAEFWVGYVAWERGQLDKAEAAMHNYLRHSLVLHHREPGDADYELELSYAYSNLGSLARARGDAKTALAYFGLCREITEQALAQSPDDPGLTIALAETWSWIGSTRIDDGDLAGGGDGFAEVTRLLQPLHERGDNVHASDLLGRNLIFQANAELELGRVAAATGHIQRGVEMYARLTALDPQNASWSRSDHRARLTQLGIIAPARWTPAQAADLQALLEGLETLAAQDPSNAWAVVDLAHGLRLRALRALATGDTAGALAAAGQAHRRMSDLVTATDYSAQWLAQLARAAEVLGTAQAAAGDPAAAHATWADAAALLDRQPQGTFEFHPVRKLLAINLGQSGRLVALQEVLDQAGYRDPRMEPAYTLTGAFTPDEKTTGGPAHATF</sequence>